<sequence>MAYFLISRGLPFPRFKCQEEIHMHIFTGRRNTPALAIDAPGWIIFPQANAESFSADSSINVQCQCQCR</sequence>
<reference evidence="1" key="1">
    <citation type="submission" date="2018-05" db="EMBL/GenBank/DDBJ databases">
        <title>Bacterial isolates from healthy term breastfed infants carrying antibiotic resistance genes.</title>
        <authorList>
            <person name="Casaburi G."/>
        </authorList>
    </citation>
    <scope>NUCLEOTIDE SEQUENCE [LARGE SCALE GENOMIC DNA]</scope>
    <source>
        <strain evidence="1">7084_4</strain>
    </source>
</reference>
<protein>
    <submittedName>
        <fullName evidence="1">Uncharacterized protein</fullName>
    </submittedName>
</protein>
<proteinExistence type="predicted"/>
<evidence type="ECO:0000313" key="1">
    <source>
        <dbReference type="EMBL" id="QFG76506.1"/>
    </source>
</evidence>
<organism evidence="1">
    <name type="scientific">Raoultella planticola</name>
    <name type="common">Klebsiella planticola</name>
    <dbReference type="NCBI Taxonomy" id="575"/>
    <lineage>
        <taxon>Bacteria</taxon>
        <taxon>Pseudomonadati</taxon>
        <taxon>Pseudomonadota</taxon>
        <taxon>Gammaproteobacteria</taxon>
        <taxon>Enterobacterales</taxon>
        <taxon>Enterobacteriaceae</taxon>
        <taxon>Klebsiella/Raoultella group</taxon>
        <taxon>Raoultella</taxon>
    </lineage>
</organism>
<gene>
    <name evidence="1" type="ORF">DMB90_04945</name>
</gene>
<name>A0A5P6A989_RAOPL</name>
<accession>A0A5P6A989</accession>
<dbReference type="EMBL" id="CP029752">
    <property type="protein sequence ID" value="QFG76506.1"/>
    <property type="molecule type" value="Genomic_DNA"/>
</dbReference>
<dbReference type="AlphaFoldDB" id="A0A5P6A989"/>